<proteinExistence type="predicted"/>
<comment type="caution">
    <text evidence="1">The sequence shown here is derived from an EMBL/GenBank/DDBJ whole genome shotgun (WGS) entry which is preliminary data.</text>
</comment>
<sequence length="491" mass="55989">MTTADIIPNKRQYHYYLNYLGEHGLSAKTIVIEENYISKDFLHDHATYYVLCFQDYKKVCKRVHFFAEAFDEQTLNANLLTSEEIPFWESYLGFTVVRPIPYTVIGYTVLRTYTEADADGQRNYWGLRKYKVHFFGRELVLKSLAFQEQDSVLAACATSAIWFTLNKASIDFSTILKVPSEITKDAAKLQTDGNRLFPNKGLTLPQISQAIHISGLAPEVRTATEEKKDALGDDTLYVKSEFVRKIVNAYAPIGIPIIMGIKVPMYDNSTGNSFYGFHAVSILGHKVGSENAPFAWKSDNITKLYIHDDQHGPFARVRFLEDGELQTPWTDIHPEQLPSYITSLVIPVYPKIRITYEDIESLVIGVYYILIAAFGENLEQQWDIQIKYSEDYKKEILVSSLEDADKLSIISSSMPKYIWISTLYSGENKVMEIIFDATGVKNAMIGLRLNTFLDEDVKAYIKEFIVNHTDDLKSLFGASGIKYIDFLIDNL</sequence>
<keyword evidence="2" id="KW-1185">Reference proteome</keyword>
<organism evidence="1 2">
    <name type="scientific">Pedobacter chinensis</name>
    <dbReference type="NCBI Taxonomy" id="2282421"/>
    <lineage>
        <taxon>Bacteria</taxon>
        <taxon>Pseudomonadati</taxon>
        <taxon>Bacteroidota</taxon>
        <taxon>Sphingobacteriia</taxon>
        <taxon>Sphingobacteriales</taxon>
        <taxon>Sphingobacteriaceae</taxon>
        <taxon>Pedobacter</taxon>
    </lineage>
</organism>
<accession>A0A369PPZ3</accession>
<reference evidence="1 2" key="1">
    <citation type="submission" date="2018-07" db="EMBL/GenBank/DDBJ databases">
        <title>Pedobacter sp. nov., isolated from soil.</title>
        <authorList>
            <person name="Zhou L.Y."/>
            <person name="Du Z.J."/>
        </authorList>
    </citation>
    <scope>NUCLEOTIDE SEQUENCE [LARGE SCALE GENOMIC DNA]</scope>
    <source>
        <strain evidence="1 2">JDX94</strain>
    </source>
</reference>
<evidence type="ECO:0000313" key="2">
    <source>
        <dbReference type="Proteomes" id="UP000253961"/>
    </source>
</evidence>
<dbReference type="AlphaFoldDB" id="A0A369PPZ3"/>
<evidence type="ECO:0000313" key="1">
    <source>
        <dbReference type="EMBL" id="RDC54360.1"/>
    </source>
</evidence>
<gene>
    <name evidence="1" type="ORF">DU508_21805</name>
</gene>
<protein>
    <submittedName>
        <fullName evidence="1">Uncharacterized protein</fullName>
    </submittedName>
</protein>
<name>A0A369PPZ3_9SPHI</name>
<dbReference type="Proteomes" id="UP000253961">
    <property type="component" value="Unassembled WGS sequence"/>
</dbReference>
<dbReference type="EMBL" id="QPKV01000014">
    <property type="protein sequence ID" value="RDC54360.1"/>
    <property type="molecule type" value="Genomic_DNA"/>
</dbReference>